<evidence type="ECO:0000256" key="1">
    <source>
        <dbReference type="SAM" id="Phobius"/>
    </source>
</evidence>
<evidence type="ECO:0000313" key="3">
    <source>
        <dbReference type="Proteomes" id="UP001348492"/>
    </source>
</evidence>
<name>A0ABZ2EUX9_9FIRM</name>
<dbReference type="Proteomes" id="UP001348492">
    <property type="component" value="Chromosome"/>
</dbReference>
<gene>
    <name evidence="2" type="ORF">TEGL_21430</name>
</gene>
<dbReference type="PANTHER" id="PTHR37305:SF1">
    <property type="entry name" value="MEMBRANE PROTEIN"/>
    <property type="match status" value="1"/>
</dbReference>
<feature type="transmembrane region" description="Helical" evidence="1">
    <location>
        <begin position="94"/>
        <end position="122"/>
    </location>
</feature>
<dbReference type="RefSeq" id="WP_018590802.1">
    <property type="nucleotide sequence ID" value="NZ_CP117523.1"/>
</dbReference>
<feature type="transmembrane region" description="Helical" evidence="1">
    <location>
        <begin position="52"/>
        <end position="73"/>
    </location>
</feature>
<keyword evidence="1" id="KW-0812">Transmembrane</keyword>
<keyword evidence="3" id="KW-1185">Reference proteome</keyword>
<accession>A0ABZ2EUX9</accession>
<dbReference type="PANTHER" id="PTHR37305">
    <property type="entry name" value="INTEGRAL MEMBRANE PROTEIN-RELATED"/>
    <property type="match status" value="1"/>
</dbReference>
<feature type="transmembrane region" description="Helical" evidence="1">
    <location>
        <begin position="164"/>
        <end position="185"/>
    </location>
</feature>
<keyword evidence="1" id="KW-1133">Transmembrane helix</keyword>
<evidence type="ECO:0000313" key="2">
    <source>
        <dbReference type="EMBL" id="WWD83729.1"/>
    </source>
</evidence>
<sequence>MNKLIYANLSRLLKDKVFFACVVITIITGILTPLLRYNSVKNFSNMFSLEGTFSACSIILAILLAVFCSLFVGTEYSDGTIRNKIIVGHSRATIYYSFWFTNIIVVCILCTIYFIISLGIGLLLQGTFETDLRFVIELIFNMYILTIAYSSIFTLISMLEQNKALVAVICILSTLVFFMLGTAIYTKLAEPEMIPANTSTNGSPVYDVDTPNPSYVDGLERGAYEFLYDFLPGGQTVQYASMQVSIPYKLSIYSSIIIVITTGIGLKSFKKKDIR</sequence>
<proteinExistence type="predicted"/>
<protein>
    <recommendedName>
        <fullName evidence="4">ABC-2 family transporter protein</fullName>
    </recommendedName>
</protein>
<keyword evidence="1" id="KW-0472">Membrane</keyword>
<feature type="transmembrane region" description="Helical" evidence="1">
    <location>
        <begin position="134"/>
        <end position="157"/>
    </location>
</feature>
<feature type="transmembrane region" description="Helical" evidence="1">
    <location>
        <begin position="250"/>
        <end position="269"/>
    </location>
</feature>
<organism evidence="2 3">
    <name type="scientific">Terrisporobacter glycolicus ATCC 14880 = DSM 1288</name>
    <dbReference type="NCBI Taxonomy" id="1121315"/>
    <lineage>
        <taxon>Bacteria</taxon>
        <taxon>Bacillati</taxon>
        <taxon>Bacillota</taxon>
        <taxon>Clostridia</taxon>
        <taxon>Peptostreptococcales</taxon>
        <taxon>Peptostreptococcaceae</taxon>
        <taxon>Terrisporobacter</taxon>
    </lineage>
</organism>
<feature type="transmembrane region" description="Helical" evidence="1">
    <location>
        <begin position="12"/>
        <end position="32"/>
    </location>
</feature>
<reference evidence="2 3" key="1">
    <citation type="journal article" date="2023" name="PLoS ONE">
        <title>Genome-based metabolic and phylogenomic analysis of three Terrisporobacter species.</title>
        <authorList>
            <person name="Boer T."/>
            <person name="Bengelsdorf F.R."/>
            <person name="Bomeke M."/>
            <person name="Daniel R."/>
            <person name="Poehlein A."/>
        </authorList>
    </citation>
    <scope>NUCLEOTIDE SEQUENCE [LARGE SCALE GENOMIC DNA]</scope>
    <source>
        <strain evidence="2 3">DSM 1288</strain>
    </source>
</reference>
<dbReference type="EMBL" id="CP117523">
    <property type="protein sequence ID" value="WWD83729.1"/>
    <property type="molecule type" value="Genomic_DNA"/>
</dbReference>
<evidence type="ECO:0008006" key="4">
    <source>
        <dbReference type="Google" id="ProtNLM"/>
    </source>
</evidence>